<reference evidence="3 4" key="1">
    <citation type="submission" date="2024-07" db="EMBL/GenBank/DDBJ databases">
        <title>Section-level genome sequencing and comparative genomics of Aspergillus sections Usti and Cavernicolus.</title>
        <authorList>
            <consortium name="Lawrence Berkeley National Laboratory"/>
            <person name="Nybo J.L."/>
            <person name="Vesth T.C."/>
            <person name="Theobald S."/>
            <person name="Frisvad J.C."/>
            <person name="Larsen T.O."/>
            <person name="Kjaerboelling I."/>
            <person name="Rothschild-Mancinelli K."/>
            <person name="Lyhne E.K."/>
            <person name="Kogle M.E."/>
            <person name="Barry K."/>
            <person name="Clum A."/>
            <person name="Na H."/>
            <person name="Ledsgaard L."/>
            <person name="Lin J."/>
            <person name="Lipzen A."/>
            <person name="Kuo A."/>
            <person name="Riley R."/>
            <person name="Mondo S."/>
            <person name="Labutti K."/>
            <person name="Haridas S."/>
            <person name="Pangalinan J."/>
            <person name="Salamov A.A."/>
            <person name="Simmons B.A."/>
            <person name="Magnuson J.K."/>
            <person name="Chen J."/>
            <person name="Drula E."/>
            <person name="Henrissat B."/>
            <person name="Wiebenga A."/>
            <person name="Lubbers R.J."/>
            <person name="Gomes A.C."/>
            <person name="Macurrencykelacurrency M.R."/>
            <person name="Stajich J."/>
            <person name="Grigoriev I.V."/>
            <person name="Mortensen U.H."/>
            <person name="De Vries R.P."/>
            <person name="Baker S.E."/>
            <person name="Andersen M.R."/>
        </authorList>
    </citation>
    <scope>NUCLEOTIDE SEQUENCE [LARGE SCALE GENOMIC DNA]</scope>
    <source>
        <strain evidence="3 4">CBS 449.75</strain>
    </source>
</reference>
<dbReference type="Pfam" id="PF13259">
    <property type="entry name" value="clamp_Gag1-like"/>
    <property type="match status" value="1"/>
</dbReference>
<dbReference type="RefSeq" id="XP_070891760.1">
    <property type="nucleotide sequence ID" value="XM_071027782.1"/>
</dbReference>
<feature type="region of interest" description="Disordered" evidence="1">
    <location>
        <begin position="198"/>
        <end position="275"/>
    </location>
</feature>
<dbReference type="EMBL" id="JBFXLQ010000001">
    <property type="protein sequence ID" value="KAL2872782.1"/>
    <property type="molecule type" value="Genomic_DNA"/>
</dbReference>
<feature type="region of interest" description="Disordered" evidence="1">
    <location>
        <begin position="357"/>
        <end position="450"/>
    </location>
</feature>
<feature type="compositionally biased region" description="Basic and acidic residues" evidence="1">
    <location>
        <begin position="118"/>
        <end position="132"/>
    </location>
</feature>
<evidence type="ECO:0000256" key="1">
    <source>
        <dbReference type="SAM" id="MobiDB-lite"/>
    </source>
</evidence>
<accession>A0ABR4M873</accession>
<gene>
    <name evidence="3" type="ORF">BJX67DRAFT_340342</name>
</gene>
<protein>
    <recommendedName>
        <fullName evidence="2">Gag1-like clamp domain-containing protein</fullName>
    </recommendedName>
</protein>
<feature type="region of interest" description="Disordered" evidence="1">
    <location>
        <begin position="55"/>
        <end position="171"/>
    </location>
</feature>
<dbReference type="InterPro" id="IPR025124">
    <property type="entry name" value="Gag1-like_clamp"/>
</dbReference>
<evidence type="ECO:0000259" key="2">
    <source>
        <dbReference type="Pfam" id="PF13259"/>
    </source>
</evidence>
<evidence type="ECO:0000313" key="4">
    <source>
        <dbReference type="Proteomes" id="UP001610432"/>
    </source>
</evidence>
<proteinExistence type="predicted"/>
<dbReference type="PANTHER" id="PTHR28065">
    <property type="entry name" value="FREQUENIN"/>
    <property type="match status" value="1"/>
</dbReference>
<evidence type="ECO:0000313" key="3">
    <source>
        <dbReference type="EMBL" id="KAL2872782.1"/>
    </source>
</evidence>
<dbReference type="InterPro" id="IPR053274">
    <property type="entry name" value="Fluconazole_resistance"/>
</dbReference>
<organism evidence="3 4">
    <name type="scientific">Aspergillus lucknowensis</name>
    <dbReference type="NCBI Taxonomy" id="176173"/>
    <lineage>
        <taxon>Eukaryota</taxon>
        <taxon>Fungi</taxon>
        <taxon>Dikarya</taxon>
        <taxon>Ascomycota</taxon>
        <taxon>Pezizomycotina</taxon>
        <taxon>Eurotiomycetes</taxon>
        <taxon>Eurotiomycetidae</taxon>
        <taxon>Eurotiales</taxon>
        <taxon>Aspergillaceae</taxon>
        <taxon>Aspergillus</taxon>
        <taxon>Aspergillus subgen. Nidulantes</taxon>
    </lineage>
</organism>
<dbReference type="Proteomes" id="UP001610432">
    <property type="component" value="Unassembled WGS sequence"/>
</dbReference>
<feature type="compositionally biased region" description="Basic and acidic residues" evidence="1">
    <location>
        <begin position="226"/>
        <end position="238"/>
    </location>
</feature>
<feature type="compositionally biased region" description="Polar residues" evidence="1">
    <location>
        <begin position="133"/>
        <end position="169"/>
    </location>
</feature>
<dbReference type="GeneID" id="98142854"/>
<comment type="caution">
    <text evidence="3">The sequence shown here is derived from an EMBL/GenBank/DDBJ whole genome shotgun (WGS) entry which is preliminary data.</text>
</comment>
<name>A0ABR4M873_9EURO</name>
<feature type="domain" description="Gag1-like clamp" evidence="2">
    <location>
        <begin position="80"/>
        <end position="340"/>
    </location>
</feature>
<feature type="compositionally biased region" description="Low complexity" evidence="1">
    <location>
        <begin position="244"/>
        <end position="272"/>
    </location>
</feature>
<dbReference type="PANTHER" id="PTHR28065:SF1">
    <property type="entry name" value="DUF4050 DOMAIN-CONTAINING PROTEIN"/>
    <property type="match status" value="1"/>
</dbReference>
<sequence>MASDPRDDAIREAKRYVRDIVRNDWSFEFSAKPGAPPPTYPPNPEPAEVLEWRLREYDSSGSELEPQFSPVASPGSHDDSSGALMSVSSAETRRTERRRKRRRQMEEEMSWNEGLRTWAERRDAWSGARSREQASMWSPGQTGSTVDGELQNTTAAASSPETDSRSIPASATAHPIAVPATGESSNLASITETALNINAKGDGGATPSQQLHEGQPPVNNPPQEGIKSEEIIDMDPKDLPQPPSTSTAIPAASPSTSSTPTTTTPSLTPSAADPFHDPLIPVVPSLISTSNPIRASINPSMYPSIYSKVVIQGLTPTVPINLADMTTAMVQGWKADGQWPPKPSNIILPNDALVRPSQASATKHPDTPAIPPASPAERDQDRNPPSSPESKRRSGIASTVRKVLHFSGFHPHPFHRRGSSTQHHPHPGDLAGVGPEAREEKNNKVEQPEK</sequence>
<keyword evidence="4" id="KW-1185">Reference proteome</keyword>
<feature type="compositionally biased region" description="Basic and acidic residues" evidence="1">
    <location>
        <begin position="436"/>
        <end position="450"/>
    </location>
</feature>